<protein>
    <recommendedName>
        <fullName evidence="4">DUF4367 domain-containing protein</fullName>
    </recommendedName>
</protein>
<evidence type="ECO:0008006" key="4">
    <source>
        <dbReference type="Google" id="ProtNLM"/>
    </source>
</evidence>
<organism evidence="2 3">
    <name type="scientific">Lacrimispora defluvii</name>
    <dbReference type="NCBI Taxonomy" id="2719233"/>
    <lineage>
        <taxon>Bacteria</taxon>
        <taxon>Bacillati</taxon>
        <taxon>Bacillota</taxon>
        <taxon>Clostridia</taxon>
        <taxon>Lachnospirales</taxon>
        <taxon>Lachnospiraceae</taxon>
        <taxon>Lacrimispora</taxon>
    </lineage>
</organism>
<sequence length="257" mass="29045">MARTSEEQLKRFINTELDSITPDIDEERRLLEIHQKLNKRSNFMKFRKNKFAVTLTAMLVITVLGTVTAVAAGKITSLVSGTRENVSTLTELQELSKGQMNASPKFPDKFTNGMTFVKGGISDVKGMDEDNNQVITYSEAYADYGENPQVVLSSHVHQDAISAENQPGQKEVYQDVELNSAEMQYLFLPEGQEPSEEDKKLQEEGKMMISYGSDQEERKLFKSVNWSENGIDYLLFTFENVELNSLTAMAKEVIDMK</sequence>
<evidence type="ECO:0000256" key="1">
    <source>
        <dbReference type="SAM" id="Phobius"/>
    </source>
</evidence>
<gene>
    <name evidence="2" type="ORF">G9470_16730</name>
</gene>
<keyword evidence="1" id="KW-0812">Transmembrane</keyword>
<reference evidence="2 3" key="1">
    <citation type="submission" date="2020-03" db="EMBL/GenBank/DDBJ databases">
        <title>Genome Sequence of industrial isolate, B5A.</title>
        <authorList>
            <person name="Sharma S."/>
            <person name="Patil P.B."/>
            <person name="Korpole S."/>
        </authorList>
    </citation>
    <scope>NUCLEOTIDE SEQUENCE [LARGE SCALE GENOMIC DNA]</scope>
    <source>
        <strain evidence="2 3">PI-S10-B5A</strain>
    </source>
</reference>
<name>A0ABX1VSJ5_9FIRM</name>
<keyword evidence="1" id="KW-0472">Membrane</keyword>
<accession>A0ABX1VSJ5</accession>
<feature type="transmembrane region" description="Helical" evidence="1">
    <location>
        <begin position="51"/>
        <end position="73"/>
    </location>
</feature>
<keyword evidence="3" id="KW-1185">Reference proteome</keyword>
<evidence type="ECO:0000313" key="3">
    <source>
        <dbReference type="Proteomes" id="UP000539052"/>
    </source>
</evidence>
<dbReference type="EMBL" id="JAAOXG010000037">
    <property type="protein sequence ID" value="NNJ31420.1"/>
    <property type="molecule type" value="Genomic_DNA"/>
</dbReference>
<dbReference type="RefSeq" id="WP_170822550.1">
    <property type="nucleotide sequence ID" value="NZ_JAAOXG010000037.1"/>
</dbReference>
<comment type="caution">
    <text evidence="2">The sequence shown here is derived from an EMBL/GenBank/DDBJ whole genome shotgun (WGS) entry which is preliminary data.</text>
</comment>
<dbReference type="Proteomes" id="UP000539052">
    <property type="component" value="Unassembled WGS sequence"/>
</dbReference>
<proteinExistence type="predicted"/>
<keyword evidence="1" id="KW-1133">Transmembrane helix</keyword>
<evidence type="ECO:0000313" key="2">
    <source>
        <dbReference type="EMBL" id="NNJ31420.1"/>
    </source>
</evidence>